<gene>
    <name evidence="2" type="ORF">JYB88_17235</name>
</gene>
<dbReference type="SMART" id="SM00014">
    <property type="entry name" value="acidPPc"/>
    <property type="match status" value="1"/>
</dbReference>
<evidence type="ECO:0000259" key="1">
    <source>
        <dbReference type="SMART" id="SM00014"/>
    </source>
</evidence>
<reference evidence="2 3" key="1">
    <citation type="submission" date="2021-03" db="EMBL/GenBank/DDBJ databases">
        <title>Novel species identification of genus Shewanella.</title>
        <authorList>
            <person name="Liu G."/>
            <person name="Zhang Q."/>
        </authorList>
    </citation>
    <scope>NUCLEOTIDE SEQUENCE [LARGE SCALE GENOMIC DNA]</scope>
    <source>
        <strain evidence="2 3">FJAT-53726</strain>
    </source>
</reference>
<sequence>MTPRIWLYPLLAWLLFAWPLKTLAKDSIEQQGDTLQYAIPAVALAATLFYEDGYDGSIQWLKAVVTTETTVYVLKKSVHKERPNGNCCSAFPSGHAATAFTGAAFIQRRYGWGYGVPAYLVAAYVGYTRIESDKHDTTDVAAGALIGILSSYYFVEPYKGIKITPYAANGSYGLMFTGRW</sequence>
<organism evidence="2 3">
    <name type="scientific">Shewanella cyperi</name>
    <dbReference type="NCBI Taxonomy" id="2814292"/>
    <lineage>
        <taxon>Bacteria</taxon>
        <taxon>Pseudomonadati</taxon>
        <taxon>Pseudomonadota</taxon>
        <taxon>Gammaproteobacteria</taxon>
        <taxon>Alteromonadales</taxon>
        <taxon>Shewanellaceae</taxon>
        <taxon>Shewanella</taxon>
    </lineage>
</organism>
<proteinExistence type="predicted"/>
<keyword evidence="3" id="KW-1185">Reference proteome</keyword>
<dbReference type="SUPFAM" id="SSF48317">
    <property type="entry name" value="Acid phosphatase/Vanadium-dependent haloperoxidase"/>
    <property type="match status" value="1"/>
</dbReference>
<evidence type="ECO:0000313" key="2">
    <source>
        <dbReference type="EMBL" id="QSX31973.1"/>
    </source>
</evidence>
<dbReference type="Proteomes" id="UP000663281">
    <property type="component" value="Chromosome"/>
</dbReference>
<accession>A0A974XRC1</accession>
<dbReference type="KEGG" id="scyp:JYB88_17235"/>
<dbReference type="AlphaFoldDB" id="A0A974XRC1"/>
<dbReference type="EMBL" id="CP071504">
    <property type="protein sequence ID" value="QSX31973.1"/>
    <property type="molecule type" value="Genomic_DNA"/>
</dbReference>
<evidence type="ECO:0000313" key="3">
    <source>
        <dbReference type="Proteomes" id="UP000663281"/>
    </source>
</evidence>
<dbReference type="InterPro" id="IPR000326">
    <property type="entry name" value="PAP2/HPO"/>
</dbReference>
<dbReference type="InterPro" id="IPR036938">
    <property type="entry name" value="PAP2/HPO_sf"/>
</dbReference>
<protein>
    <submittedName>
        <fullName evidence="2">Phosphatase PAP2 family protein</fullName>
    </submittedName>
</protein>
<feature type="domain" description="Phosphatidic acid phosphatase type 2/haloperoxidase" evidence="1">
    <location>
        <begin position="55"/>
        <end position="155"/>
    </location>
</feature>
<dbReference type="Gene3D" id="1.20.144.10">
    <property type="entry name" value="Phosphatidic acid phosphatase type 2/haloperoxidase"/>
    <property type="match status" value="1"/>
</dbReference>
<name>A0A974XRC1_9GAMM</name>
<dbReference type="Pfam" id="PF01569">
    <property type="entry name" value="PAP2"/>
    <property type="match status" value="1"/>
</dbReference>